<name>A0AAJ4IDM5_9VIBR</name>
<accession>A0AAJ4IDM5</accession>
<evidence type="ECO:0000313" key="2">
    <source>
        <dbReference type="EMBL" id="QPL54791.1"/>
    </source>
</evidence>
<feature type="compositionally biased region" description="Basic and acidic residues" evidence="1">
    <location>
        <begin position="1"/>
        <end position="14"/>
    </location>
</feature>
<feature type="region of interest" description="Disordered" evidence="1">
    <location>
        <begin position="1"/>
        <end position="24"/>
    </location>
</feature>
<protein>
    <submittedName>
        <fullName evidence="2">Uncharacterized protein</fullName>
    </submittedName>
</protein>
<reference evidence="2 3" key="1">
    <citation type="submission" date="2020-11" db="EMBL/GenBank/DDBJ databases">
        <title>Complete and Circularized Genome Assembly of a human isolate of Vibrio navarrensis biotype pommerensis with MiSeq and MinION Sequence Data.</title>
        <authorList>
            <person name="Schwartz K."/>
            <person name="Borowiak M."/>
            <person name="Deneke C."/>
            <person name="Balau V."/>
            <person name="Metelmann C."/>
            <person name="Strauch E."/>
        </authorList>
    </citation>
    <scope>NUCLEOTIDE SEQUENCE [LARGE SCALE GENOMIC DNA]</scope>
    <source>
        <strain evidence="2 3">20-VB00237</strain>
    </source>
</reference>
<dbReference type="RefSeq" id="WP_039437021.1">
    <property type="nucleotide sequence ID" value="NZ_CP065217.1"/>
</dbReference>
<organism evidence="2 3">
    <name type="scientific">Vibrio navarrensis</name>
    <dbReference type="NCBI Taxonomy" id="29495"/>
    <lineage>
        <taxon>Bacteria</taxon>
        <taxon>Pseudomonadati</taxon>
        <taxon>Pseudomonadota</taxon>
        <taxon>Gammaproteobacteria</taxon>
        <taxon>Vibrionales</taxon>
        <taxon>Vibrionaceae</taxon>
        <taxon>Vibrio</taxon>
    </lineage>
</organism>
<sequence length="124" mass="14157">MSNEREKKLAAERAKRYRAKKKQTQHHEVRGLLLSQTVKQKLDEVRIFYAYPGEPYDETEAIEACILRAHKDMPKIQAQLGTCSKCGEQLPQGCAKLSQGGLFNGEAKCWHTLNRVRLYLPEGV</sequence>
<dbReference type="AlphaFoldDB" id="A0AAJ4IDM5"/>
<evidence type="ECO:0000256" key="1">
    <source>
        <dbReference type="SAM" id="MobiDB-lite"/>
    </source>
</evidence>
<gene>
    <name evidence="2" type="ORF">I3X05_06605</name>
</gene>
<dbReference type="EMBL" id="CP065217">
    <property type="protein sequence ID" value="QPL54791.1"/>
    <property type="molecule type" value="Genomic_DNA"/>
</dbReference>
<feature type="compositionally biased region" description="Basic residues" evidence="1">
    <location>
        <begin position="15"/>
        <end position="24"/>
    </location>
</feature>
<dbReference type="Proteomes" id="UP000594435">
    <property type="component" value="Chromosome 1"/>
</dbReference>
<evidence type="ECO:0000313" key="3">
    <source>
        <dbReference type="Proteomes" id="UP000594435"/>
    </source>
</evidence>
<proteinExistence type="predicted"/>